<reference evidence="1" key="2">
    <citation type="journal article" date="2015" name="Data Brief">
        <title>Shoot transcriptome of the giant reed, Arundo donax.</title>
        <authorList>
            <person name="Barrero R.A."/>
            <person name="Guerrero F.D."/>
            <person name="Moolhuijzen P."/>
            <person name="Goolsby J.A."/>
            <person name="Tidwell J."/>
            <person name="Bellgard S.E."/>
            <person name="Bellgard M.I."/>
        </authorList>
    </citation>
    <scope>NUCLEOTIDE SEQUENCE</scope>
    <source>
        <tissue evidence="1">Shoot tissue taken approximately 20 cm above the soil surface</tissue>
    </source>
</reference>
<evidence type="ECO:0000313" key="1">
    <source>
        <dbReference type="EMBL" id="JAD43384.1"/>
    </source>
</evidence>
<dbReference type="EMBL" id="GBRH01254511">
    <property type="protein sequence ID" value="JAD43384.1"/>
    <property type="molecule type" value="Transcribed_RNA"/>
</dbReference>
<protein>
    <submittedName>
        <fullName evidence="1">Uncharacterized protein</fullName>
    </submittedName>
</protein>
<sequence length="29" mass="3127">MPTVSHQSVRQMLKSFNACGASKYLTPSG</sequence>
<name>A0A0A8ZVG2_ARUDO</name>
<proteinExistence type="predicted"/>
<organism evidence="1">
    <name type="scientific">Arundo donax</name>
    <name type="common">Giant reed</name>
    <name type="synonym">Donax arundinaceus</name>
    <dbReference type="NCBI Taxonomy" id="35708"/>
    <lineage>
        <taxon>Eukaryota</taxon>
        <taxon>Viridiplantae</taxon>
        <taxon>Streptophyta</taxon>
        <taxon>Embryophyta</taxon>
        <taxon>Tracheophyta</taxon>
        <taxon>Spermatophyta</taxon>
        <taxon>Magnoliopsida</taxon>
        <taxon>Liliopsida</taxon>
        <taxon>Poales</taxon>
        <taxon>Poaceae</taxon>
        <taxon>PACMAD clade</taxon>
        <taxon>Arundinoideae</taxon>
        <taxon>Arundineae</taxon>
        <taxon>Arundo</taxon>
    </lineage>
</organism>
<reference evidence="1" key="1">
    <citation type="submission" date="2014-09" db="EMBL/GenBank/DDBJ databases">
        <authorList>
            <person name="Magalhaes I.L.F."/>
            <person name="Oliveira U."/>
            <person name="Santos F.R."/>
            <person name="Vidigal T.H.D.A."/>
            <person name="Brescovit A.D."/>
            <person name="Santos A.J."/>
        </authorList>
    </citation>
    <scope>NUCLEOTIDE SEQUENCE</scope>
    <source>
        <tissue evidence="1">Shoot tissue taken approximately 20 cm above the soil surface</tissue>
    </source>
</reference>
<accession>A0A0A8ZVG2</accession>
<dbReference type="AlphaFoldDB" id="A0A0A8ZVG2"/>